<dbReference type="NCBIfam" id="TIGR04265">
    <property type="entry name" value="bac_cardiolipin"/>
    <property type="match status" value="1"/>
</dbReference>
<dbReference type="PANTHER" id="PTHR21248:SF22">
    <property type="entry name" value="PHOSPHOLIPASE D"/>
    <property type="match status" value="1"/>
</dbReference>
<evidence type="ECO:0000313" key="11">
    <source>
        <dbReference type="EMBL" id="CAJ25982.1"/>
    </source>
</evidence>
<evidence type="ECO:0000256" key="4">
    <source>
        <dbReference type="ARBA" id="ARBA00022692"/>
    </source>
</evidence>
<organism evidence="12">
    <name type="scientific">Xanthomonas euvesicatoria pv. vesicatoria (strain 85-10)</name>
    <name type="common">Xanthomonas campestris pv. vesicatoria</name>
    <dbReference type="NCBI Taxonomy" id="316273"/>
    <lineage>
        <taxon>Bacteria</taxon>
        <taxon>Pseudomonadati</taxon>
        <taxon>Pseudomonadota</taxon>
        <taxon>Gammaproteobacteria</taxon>
        <taxon>Lysobacterales</taxon>
        <taxon>Lysobacteraceae</taxon>
        <taxon>Xanthomonas</taxon>
    </lineage>
</organism>
<feature type="domain" description="PLD phosphodiesterase" evidence="10">
    <location>
        <begin position="420"/>
        <end position="447"/>
    </location>
</feature>
<sequence length="507" mass="56912">MRRAGRFVIAPLSMHRRCVCARPSQNRIPDENGPLMLPDWVTGTWLLALDWAIRLAALLWIPARTTPGAARSWLLLIGFVPVVGLPLYLLFGHPWLSRLRVERQATASQVIREQQLPLHALRWMPQADTSSAEVVPLIEREGDFMPTLGNAVELLDDYAQSLQALIAAIDAADKRVHLLYYLMFDDAVGEAVVAALERASARGVRCRVLLDAVGAKRGLRRYRKRLQDGGVQVLAVLPGGLRWRRSGRMDLRNHRKIAVLDNRVAFVGSQNLAEAGFIHGVPNRELVARVRGPVVNHLEAVFASDWFTETGERLNVWPDAPVCEANIATQLLPSGPAYPFENARDAINAVIHLARRKVVLVTPYFVPDEALLSALRIAAVSGVDVQLILSEHNNQRLAAWAQEAYFEELLRCGVKISLYRPHFLHAKHLSMDEDIALVGSINLDIRSFALNAEIGMLCYDTGVVQRLREIEQDYLANARQLTLEQWRRRPAWRRSREGIARLADALM</sequence>
<dbReference type="InterPro" id="IPR025202">
    <property type="entry name" value="PLD-like_dom"/>
</dbReference>
<accession>Q3BMN1</accession>
<protein>
    <recommendedName>
        <fullName evidence="8">Cardiolipin synthase</fullName>
        <ecNumber evidence="8">2.7.8.-</ecNumber>
    </recommendedName>
</protein>
<keyword evidence="7 9" id="KW-0472">Membrane</keyword>
<keyword evidence="3" id="KW-0808">Transferase</keyword>
<name>Q3BMN1_XANE5</name>
<keyword evidence="5" id="KW-0677">Repeat</keyword>
<reference evidence="11 12" key="1">
    <citation type="journal article" date="2005" name="J. Bacteriol.">
        <title>Insights into genome plasticity and pathogenicity of the plant pathogenic Bacterium Xanthomonas campestris pv. vesicatoria revealed by the complete genome sequence.</title>
        <authorList>
            <person name="Thieme F."/>
            <person name="Koebnik R."/>
            <person name="Bekel T."/>
            <person name="Berger C."/>
            <person name="Boch J."/>
            <person name="Buettner D."/>
            <person name="Caldana C."/>
            <person name="Gaigalat L."/>
            <person name="Goesmann A."/>
            <person name="Kay S."/>
            <person name="Kirchner O."/>
            <person name="Lanz C."/>
            <person name="Linke B."/>
            <person name="McHardy A.C."/>
            <person name="Meyer F."/>
            <person name="Mittenhuber G."/>
            <person name="Nies D.H."/>
            <person name="Niesbach-Kloesgen U."/>
            <person name="Patschkowski T."/>
            <person name="Rueckert C."/>
            <person name="Rupp O."/>
            <person name="Schneicker S."/>
            <person name="Schuster S.C."/>
            <person name="Vorhoelter F.J."/>
            <person name="Weber E."/>
            <person name="Puehler A."/>
            <person name="Bonas U."/>
            <person name="Bartels D."/>
            <person name="Kaiser O."/>
        </authorList>
    </citation>
    <scope>NUCLEOTIDE SEQUENCE [LARGE SCALE GENOMIC DNA]</scope>
    <source>
        <strain evidence="11 12">85-10</strain>
    </source>
</reference>
<dbReference type="Pfam" id="PF13091">
    <property type="entry name" value="PLDc_2"/>
    <property type="match status" value="2"/>
</dbReference>
<dbReference type="PANTHER" id="PTHR21248">
    <property type="entry name" value="CARDIOLIPIN SYNTHASE"/>
    <property type="match status" value="1"/>
</dbReference>
<keyword evidence="2" id="KW-1003">Cell membrane</keyword>
<dbReference type="eggNOG" id="COG1502">
    <property type="taxonomic scope" value="Bacteria"/>
</dbReference>
<evidence type="ECO:0000256" key="1">
    <source>
        <dbReference type="ARBA" id="ARBA00004236"/>
    </source>
</evidence>
<evidence type="ECO:0000259" key="10">
    <source>
        <dbReference type="PROSITE" id="PS50035"/>
    </source>
</evidence>
<dbReference type="GO" id="GO:0032049">
    <property type="term" value="P:cardiolipin biosynthetic process"/>
    <property type="evidence" value="ECO:0007669"/>
    <property type="project" value="UniProtKB-UniRule"/>
</dbReference>
<dbReference type="AlphaFoldDB" id="Q3BMN1"/>
<dbReference type="Gene3D" id="3.30.870.10">
    <property type="entry name" value="Endonuclease Chain A"/>
    <property type="match status" value="2"/>
</dbReference>
<gene>
    <name evidence="11" type="primary">cls</name>
    <name evidence="11" type="ordered locus">XCV4251</name>
</gene>
<evidence type="ECO:0000256" key="9">
    <source>
        <dbReference type="SAM" id="Phobius"/>
    </source>
</evidence>
<dbReference type="PROSITE" id="PS50035">
    <property type="entry name" value="PLD"/>
    <property type="match status" value="2"/>
</dbReference>
<keyword evidence="6 9" id="KW-1133">Transmembrane helix</keyword>
<evidence type="ECO:0000256" key="5">
    <source>
        <dbReference type="ARBA" id="ARBA00022737"/>
    </source>
</evidence>
<comment type="subcellular location">
    <subcellularLocation>
        <location evidence="1">Cell membrane</location>
    </subcellularLocation>
</comment>
<dbReference type="InterPro" id="IPR001736">
    <property type="entry name" value="PLipase_D/transphosphatidylase"/>
</dbReference>
<evidence type="ECO:0000256" key="8">
    <source>
        <dbReference type="NCBIfam" id="TIGR04265"/>
    </source>
</evidence>
<dbReference type="GO" id="GO:0005886">
    <property type="term" value="C:plasma membrane"/>
    <property type="evidence" value="ECO:0007669"/>
    <property type="project" value="UniProtKB-SubCell"/>
</dbReference>
<feature type="transmembrane region" description="Helical" evidence="9">
    <location>
        <begin position="73"/>
        <end position="96"/>
    </location>
</feature>
<dbReference type="EMBL" id="AM039952">
    <property type="protein sequence ID" value="CAJ25982.1"/>
    <property type="molecule type" value="Genomic_DNA"/>
</dbReference>
<proteinExistence type="predicted"/>
<dbReference type="SMART" id="SM00155">
    <property type="entry name" value="PLDc"/>
    <property type="match status" value="2"/>
</dbReference>
<dbReference type="EC" id="2.7.8.-" evidence="8"/>
<dbReference type="Proteomes" id="UP000007069">
    <property type="component" value="Chromosome"/>
</dbReference>
<keyword evidence="4 9" id="KW-0812">Transmembrane</keyword>
<evidence type="ECO:0000256" key="3">
    <source>
        <dbReference type="ARBA" id="ARBA00022679"/>
    </source>
</evidence>
<dbReference type="InterPro" id="IPR022924">
    <property type="entry name" value="Cardiolipin_synthase"/>
</dbReference>
<feature type="domain" description="PLD phosphodiesterase" evidence="10">
    <location>
        <begin position="249"/>
        <end position="276"/>
    </location>
</feature>
<dbReference type="STRING" id="456327.BJD11_24145"/>
<evidence type="ECO:0000313" key="12">
    <source>
        <dbReference type="Proteomes" id="UP000007069"/>
    </source>
</evidence>
<dbReference type="CDD" id="cd09158">
    <property type="entry name" value="PLDc_EcCLS_like_2"/>
    <property type="match status" value="1"/>
</dbReference>
<evidence type="ECO:0000256" key="6">
    <source>
        <dbReference type="ARBA" id="ARBA00022989"/>
    </source>
</evidence>
<dbReference type="SUPFAM" id="SSF56024">
    <property type="entry name" value="Phospholipase D/nuclease"/>
    <property type="match status" value="2"/>
</dbReference>
<dbReference type="HOGENOM" id="CLU_038053_1_0_6"/>
<dbReference type="KEGG" id="xcv:XCV4251"/>
<evidence type="ECO:0000256" key="7">
    <source>
        <dbReference type="ARBA" id="ARBA00023136"/>
    </source>
</evidence>
<evidence type="ECO:0000256" key="2">
    <source>
        <dbReference type="ARBA" id="ARBA00022475"/>
    </source>
</evidence>
<dbReference type="GO" id="GO:0008808">
    <property type="term" value="F:cardiolipin synthase activity"/>
    <property type="evidence" value="ECO:0007669"/>
    <property type="project" value="UniProtKB-UniRule"/>
</dbReference>